<dbReference type="EMBL" id="JAHYIQ010000001">
    <property type="protein sequence ID" value="KAK1135989.1"/>
    <property type="molecule type" value="Genomic_DNA"/>
</dbReference>
<keyword evidence="4" id="KW-1185">Reference proteome</keyword>
<reference evidence="3" key="1">
    <citation type="submission" date="2021-10" db="EMBL/GenBank/DDBJ databases">
        <title>Melipona bicolor Genome sequencing and assembly.</title>
        <authorList>
            <person name="Araujo N.S."/>
            <person name="Arias M.C."/>
        </authorList>
    </citation>
    <scope>NUCLEOTIDE SEQUENCE</scope>
    <source>
        <strain evidence="3">USP_2M_L1-L4_2017</strain>
        <tissue evidence="3">Whole body</tissue>
    </source>
</reference>
<dbReference type="Pfam" id="PF11938">
    <property type="entry name" value="DUF3456"/>
    <property type="match status" value="1"/>
</dbReference>
<comment type="caution">
    <text evidence="3">The sequence shown here is derived from an EMBL/GenBank/DDBJ whole genome shotgun (WGS) entry which is preliminary data.</text>
</comment>
<feature type="domain" description="DUF3456" evidence="2">
    <location>
        <begin position="5"/>
        <end position="143"/>
    </location>
</feature>
<evidence type="ECO:0000259" key="2">
    <source>
        <dbReference type="Pfam" id="PF11938"/>
    </source>
</evidence>
<evidence type="ECO:0000313" key="3">
    <source>
        <dbReference type="EMBL" id="KAK1135989.1"/>
    </source>
</evidence>
<evidence type="ECO:0000313" key="4">
    <source>
        <dbReference type="Proteomes" id="UP001177670"/>
    </source>
</evidence>
<dbReference type="Proteomes" id="UP001177670">
    <property type="component" value="Unassembled WGS sequence"/>
</dbReference>
<comment type="similarity">
    <text evidence="1">Belongs to the canopy family.</text>
</comment>
<accession>A0AA40GDZ8</accession>
<protein>
    <recommendedName>
        <fullName evidence="2">DUF3456 domain-containing protein</fullName>
    </recommendedName>
</protein>
<dbReference type="GO" id="GO:0005783">
    <property type="term" value="C:endoplasmic reticulum"/>
    <property type="evidence" value="ECO:0007669"/>
    <property type="project" value="TreeGrafter"/>
</dbReference>
<dbReference type="InterPro" id="IPR021852">
    <property type="entry name" value="DUF3456"/>
</dbReference>
<dbReference type="AlphaFoldDB" id="A0AA40GDZ8"/>
<proteinExistence type="inferred from homology"/>
<gene>
    <name evidence="3" type="ORF">K0M31_000558</name>
</gene>
<dbReference type="InterPro" id="IPR042415">
    <property type="entry name" value="CNPY"/>
</dbReference>
<dbReference type="PANTHER" id="PTHR13341">
    <property type="entry name" value="MIR-INTERACTING SAPOSIN-LIKE PROTEIN"/>
    <property type="match status" value="1"/>
</dbReference>
<name>A0AA40GDZ8_9HYME</name>
<organism evidence="3 4">
    <name type="scientific">Melipona bicolor</name>
    <dbReference type="NCBI Taxonomy" id="60889"/>
    <lineage>
        <taxon>Eukaryota</taxon>
        <taxon>Metazoa</taxon>
        <taxon>Ecdysozoa</taxon>
        <taxon>Arthropoda</taxon>
        <taxon>Hexapoda</taxon>
        <taxon>Insecta</taxon>
        <taxon>Pterygota</taxon>
        <taxon>Neoptera</taxon>
        <taxon>Endopterygota</taxon>
        <taxon>Hymenoptera</taxon>
        <taxon>Apocrita</taxon>
        <taxon>Aculeata</taxon>
        <taxon>Apoidea</taxon>
        <taxon>Anthophila</taxon>
        <taxon>Apidae</taxon>
        <taxon>Melipona</taxon>
    </lineage>
</organism>
<evidence type="ECO:0000256" key="1">
    <source>
        <dbReference type="ARBA" id="ARBA00007285"/>
    </source>
</evidence>
<sequence length="167" mass="19139">MFKSTIKEIEEELAKIDPSRQIEVGNYRLDAQGNVIHKKIPLAQSEVHISDILDNICEKMSDYVRATYKSNGQLTILNLLSPSGGMNPEMSKVDIIQDNDLNKSLKYYCEGIVEEFEDSMISLFVQKENNIKEKLCMNISKLCNSTDFNENNEKIDESDINEEHDEL</sequence>
<dbReference type="PANTHER" id="PTHR13341:SF2">
    <property type="entry name" value="PROTEIN SEELE"/>
    <property type="match status" value="1"/>
</dbReference>